<accession>A0ABP9DL58</accession>
<feature type="domain" description="N-acetyltransferase" evidence="2">
    <location>
        <begin position="46"/>
        <end position="203"/>
    </location>
</feature>
<dbReference type="SUPFAM" id="SSF55729">
    <property type="entry name" value="Acyl-CoA N-acyltransferases (Nat)"/>
    <property type="match status" value="1"/>
</dbReference>
<reference evidence="4" key="1">
    <citation type="journal article" date="2019" name="Int. J. Syst. Evol. Microbiol.">
        <title>The Global Catalogue of Microorganisms (GCM) 10K type strain sequencing project: providing services to taxonomists for standard genome sequencing and annotation.</title>
        <authorList>
            <consortium name="The Broad Institute Genomics Platform"/>
            <consortium name="The Broad Institute Genome Sequencing Center for Infectious Disease"/>
            <person name="Wu L."/>
            <person name="Ma J."/>
        </authorList>
    </citation>
    <scope>NUCLEOTIDE SEQUENCE [LARGE SCALE GENOMIC DNA]</scope>
    <source>
        <strain evidence="4">JCM 13006</strain>
    </source>
</reference>
<evidence type="ECO:0000313" key="4">
    <source>
        <dbReference type="Proteomes" id="UP001501752"/>
    </source>
</evidence>
<gene>
    <name evidence="3" type="ORF">GCM10023235_19440</name>
</gene>
<keyword evidence="4" id="KW-1185">Reference proteome</keyword>
<evidence type="ECO:0000313" key="3">
    <source>
        <dbReference type="EMBL" id="GAA4843437.1"/>
    </source>
</evidence>
<dbReference type="InterPro" id="IPR000182">
    <property type="entry name" value="GNAT_dom"/>
</dbReference>
<sequence>MAHTPIMSHSPDAPDSTPRPVTTGRPPELLPLFDGYRLRRRRRSDAAGLNATVTTNLEHLRPWMPWAGRAPEMAQSVEMAAAGERIWDEGTDFMYVVDTAADPAAVLGAFGLHGRIGAGALELGYWVDAAHTGRGIATGAARALTEAALALPGIVRVEIHCDEANTASAGVPRRLGYRFDRVEEVPISAPSETGRRQIWIRER</sequence>
<feature type="region of interest" description="Disordered" evidence="1">
    <location>
        <begin position="1"/>
        <end position="28"/>
    </location>
</feature>
<dbReference type="EMBL" id="BAABIS010000001">
    <property type="protein sequence ID" value="GAA4843437.1"/>
    <property type="molecule type" value="Genomic_DNA"/>
</dbReference>
<protein>
    <submittedName>
        <fullName evidence="3">GNAT family N-acetyltransferase</fullName>
    </submittedName>
</protein>
<dbReference type="Proteomes" id="UP001501752">
    <property type="component" value="Unassembled WGS sequence"/>
</dbReference>
<dbReference type="PROSITE" id="PS51186">
    <property type="entry name" value="GNAT"/>
    <property type="match status" value="1"/>
</dbReference>
<dbReference type="Gene3D" id="3.40.630.30">
    <property type="match status" value="1"/>
</dbReference>
<dbReference type="InterPro" id="IPR051908">
    <property type="entry name" value="Ribosomal_N-acetyltransferase"/>
</dbReference>
<organism evidence="3 4">
    <name type="scientific">Kitasatospora terrestris</name>
    <dbReference type="NCBI Taxonomy" id="258051"/>
    <lineage>
        <taxon>Bacteria</taxon>
        <taxon>Bacillati</taxon>
        <taxon>Actinomycetota</taxon>
        <taxon>Actinomycetes</taxon>
        <taxon>Kitasatosporales</taxon>
        <taxon>Streptomycetaceae</taxon>
        <taxon>Kitasatospora</taxon>
    </lineage>
</organism>
<dbReference type="Pfam" id="PF13302">
    <property type="entry name" value="Acetyltransf_3"/>
    <property type="match status" value="1"/>
</dbReference>
<dbReference type="InterPro" id="IPR016181">
    <property type="entry name" value="Acyl_CoA_acyltransferase"/>
</dbReference>
<evidence type="ECO:0000256" key="1">
    <source>
        <dbReference type="SAM" id="MobiDB-lite"/>
    </source>
</evidence>
<dbReference type="PANTHER" id="PTHR43441:SF3">
    <property type="entry name" value="ACETYLTRANSFERASE"/>
    <property type="match status" value="1"/>
</dbReference>
<dbReference type="PANTHER" id="PTHR43441">
    <property type="entry name" value="RIBOSOMAL-PROTEIN-SERINE ACETYLTRANSFERASE"/>
    <property type="match status" value="1"/>
</dbReference>
<proteinExistence type="predicted"/>
<name>A0ABP9DL58_9ACTN</name>
<evidence type="ECO:0000259" key="2">
    <source>
        <dbReference type="PROSITE" id="PS51186"/>
    </source>
</evidence>
<comment type="caution">
    <text evidence="3">The sequence shown here is derived from an EMBL/GenBank/DDBJ whole genome shotgun (WGS) entry which is preliminary data.</text>
</comment>